<dbReference type="SUPFAM" id="SSF50324">
    <property type="entry name" value="Inorganic pyrophosphatase"/>
    <property type="match status" value="1"/>
</dbReference>
<keyword evidence="4" id="KW-0378">Hydrolase</keyword>
<gene>
    <name evidence="7" type="ORF">I6U50_01265</name>
</gene>
<keyword evidence="6" id="KW-0732">Signal</keyword>
<keyword evidence="5" id="KW-0460">Magnesium</keyword>
<evidence type="ECO:0000256" key="4">
    <source>
        <dbReference type="ARBA" id="ARBA00022801"/>
    </source>
</evidence>
<accession>A0ABS0TF32</accession>
<organism evidence="7 8">
    <name type="scientific">Salegentibacter maritimus</name>
    <dbReference type="NCBI Taxonomy" id="2794347"/>
    <lineage>
        <taxon>Bacteria</taxon>
        <taxon>Pseudomonadati</taxon>
        <taxon>Bacteroidota</taxon>
        <taxon>Flavobacteriia</taxon>
        <taxon>Flavobacteriales</taxon>
        <taxon>Flavobacteriaceae</taxon>
        <taxon>Salegentibacter</taxon>
    </lineage>
</organism>
<evidence type="ECO:0000256" key="6">
    <source>
        <dbReference type="SAM" id="SignalP"/>
    </source>
</evidence>
<evidence type="ECO:0000313" key="8">
    <source>
        <dbReference type="Proteomes" id="UP000635665"/>
    </source>
</evidence>
<reference evidence="7 8" key="1">
    <citation type="submission" date="2020-12" db="EMBL/GenBank/DDBJ databases">
        <title>Salegentibacter orientalis sp. nov., isolated from costal sediment.</title>
        <authorList>
            <person name="Lian F.-B."/>
        </authorList>
    </citation>
    <scope>NUCLEOTIDE SEQUENCE [LARGE SCALE GENOMIC DNA]</scope>
    <source>
        <strain evidence="7 8">F60176</strain>
    </source>
</reference>
<dbReference type="InterPro" id="IPR036649">
    <property type="entry name" value="Pyrophosphatase_sf"/>
</dbReference>
<evidence type="ECO:0000256" key="1">
    <source>
        <dbReference type="ARBA" id="ARBA00001946"/>
    </source>
</evidence>
<dbReference type="EC" id="3.6.1.1" evidence="2"/>
<keyword evidence="8" id="KW-1185">Reference proteome</keyword>
<evidence type="ECO:0000313" key="7">
    <source>
        <dbReference type="EMBL" id="MBI6118644.1"/>
    </source>
</evidence>
<comment type="cofactor">
    <cofactor evidence="1">
        <name>Mg(2+)</name>
        <dbReference type="ChEBI" id="CHEBI:18420"/>
    </cofactor>
</comment>
<dbReference type="Pfam" id="PF00719">
    <property type="entry name" value="Pyrophosphatase"/>
    <property type="match status" value="1"/>
</dbReference>
<feature type="chain" id="PRO_5045401515" description="inorganic diphosphatase" evidence="6">
    <location>
        <begin position="21"/>
        <end position="201"/>
    </location>
</feature>
<feature type="signal peptide" evidence="6">
    <location>
        <begin position="1"/>
        <end position="20"/>
    </location>
</feature>
<dbReference type="PANTHER" id="PTHR10286">
    <property type="entry name" value="INORGANIC PYROPHOSPHATASE"/>
    <property type="match status" value="1"/>
</dbReference>
<dbReference type="Gene3D" id="3.90.80.10">
    <property type="entry name" value="Inorganic pyrophosphatase"/>
    <property type="match status" value="1"/>
</dbReference>
<dbReference type="RefSeq" id="WP_198637578.1">
    <property type="nucleotide sequence ID" value="NZ_JAEHNY010000001.1"/>
</dbReference>
<evidence type="ECO:0000256" key="5">
    <source>
        <dbReference type="ARBA" id="ARBA00022842"/>
    </source>
</evidence>
<evidence type="ECO:0000256" key="3">
    <source>
        <dbReference type="ARBA" id="ARBA00022723"/>
    </source>
</evidence>
<keyword evidence="3" id="KW-0479">Metal-binding</keyword>
<comment type="caution">
    <text evidence="7">The sequence shown here is derived from an EMBL/GenBank/DDBJ whole genome shotgun (WGS) entry which is preliminary data.</text>
</comment>
<dbReference type="EMBL" id="JAEHNY010000001">
    <property type="protein sequence ID" value="MBI6118644.1"/>
    <property type="molecule type" value="Genomic_DNA"/>
</dbReference>
<sequence length="201" mass="22697">MGRFSSLLIFSVLLFLSACKTSKDFSGLQASMEKGIYRAVIEIPAGTNKKIEYDKNQKKFVIDQRDGKDRIINFLPYPGNYGFIPSTYSNPKLGGDGDAVDVLVLGESITTGSLIEIIPVAILKLVDEKELDYKIVAIPAEVNKQIIKTKNYQTFMAKCPEVIKILELWFGYYDKAQSIEIKGWGDEQEAISEIEKWRLRT</sequence>
<evidence type="ECO:0000256" key="2">
    <source>
        <dbReference type="ARBA" id="ARBA00012146"/>
    </source>
</evidence>
<proteinExistence type="predicted"/>
<dbReference type="PROSITE" id="PS51257">
    <property type="entry name" value="PROKAR_LIPOPROTEIN"/>
    <property type="match status" value="1"/>
</dbReference>
<name>A0ABS0TF32_9FLAO</name>
<protein>
    <recommendedName>
        <fullName evidence="2">inorganic diphosphatase</fullName>
        <ecNumber evidence="2">3.6.1.1</ecNumber>
    </recommendedName>
</protein>
<dbReference type="Proteomes" id="UP000635665">
    <property type="component" value="Unassembled WGS sequence"/>
</dbReference>
<dbReference type="InterPro" id="IPR008162">
    <property type="entry name" value="Pyrophosphatase"/>
</dbReference>